<dbReference type="InterPro" id="IPR010634">
    <property type="entry name" value="DUF1223"/>
</dbReference>
<organism evidence="2 3">
    <name type="scientific">Ginsengibacter hankyongi</name>
    <dbReference type="NCBI Taxonomy" id="2607284"/>
    <lineage>
        <taxon>Bacteria</taxon>
        <taxon>Pseudomonadati</taxon>
        <taxon>Bacteroidota</taxon>
        <taxon>Chitinophagia</taxon>
        <taxon>Chitinophagales</taxon>
        <taxon>Chitinophagaceae</taxon>
        <taxon>Ginsengibacter</taxon>
    </lineage>
</organism>
<name>A0A5J5IIU9_9BACT</name>
<gene>
    <name evidence="2" type="ORF">FW778_02160</name>
</gene>
<protein>
    <submittedName>
        <fullName evidence="2">DUF1223 domain-containing protein</fullName>
    </submittedName>
</protein>
<dbReference type="SUPFAM" id="SSF52833">
    <property type="entry name" value="Thioredoxin-like"/>
    <property type="match status" value="1"/>
</dbReference>
<keyword evidence="3" id="KW-1185">Reference proteome</keyword>
<evidence type="ECO:0000313" key="3">
    <source>
        <dbReference type="Proteomes" id="UP000326903"/>
    </source>
</evidence>
<feature type="chain" id="PRO_5023874746" evidence="1">
    <location>
        <begin position="28"/>
        <end position="262"/>
    </location>
</feature>
<dbReference type="PANTHER" id="PTHR36057">
    <property type="match status" value="1"/>
</dbReference>
<feature type="signal peptide" evidence="1">
    <location>
        <begin position="1"/>
        <end position="27"/>
    </location>
</feature>
<dbReference type="Pfam" id="PF06764">
    <property type="entry name" value="DUF1223"/>
    <property type="match status" value="1"/>
</dbReference>
<evidence type="ECO:0000313" key="2">
    <source>
        <dbReference type="EMBL" id="KAA9040866.1"/>
    </source>
</evidence>
<proteinExistence type="predicted"/>
<dbReference type="InterPro" id="IPR036249">
    <property type="entry name" value="Thioredoxin-like_sf"/>
</dbReference>
<dbReference type="PANTHER" id="PTHR36057:SF1">
    <property type="entry name" value="LIPOPROTEIN LIPID ATTACHMENT SITE-LIKE PROTEIN, PUTATIVE (DUF1223)-RELATED"/>
    <property type="match status" value="1"/>
</dbReference>
<reference evidence="2 3" key="1">
    <citation type="submission" date="2019-09" db="EMBL/GenBank/DDBJ databases">
        <title>Draft genome sequence of Ginsengibacter sp. BR5-29.</title>
        <authorList>
            <person name="Im W.-T."/>
        </authorList>
    </citation>
    <scope>NUCLEOTIDE SEQUENCE [LARGE SCALE GENOMIC DNA]</scope>
    <source>
        <strain evidence="2 3">BR5-29</strain>
    </source>
</reference>
<comment type="caution">
    <text evidence="2">The sequence shown here is derived from an EMBL/GenBank/DDBJ whole genome shotgun (WGS) entry which is preliminary data.</text>
</comment>
<sequence length="262" mass="28714">MFMKKFRYLIFLLVPLVALDFCTPSTAAKDKKDVANIKTPGSLPGSKNVAVLELFTSQGCSSCPPADRLLGTYASKENVIVLSFHVDYWDRLGWKDPFSSKEYTKRQYNYASALHADVYTPQLVVNGQTEMIGSDANKISNAINKIVEQQPEATLMVKEVKVENGKALVNFDASGKIKNATLNVALVEKKTTTDIKAGENGGVTLTNYNVVINFQTINKVDNGNNMATIDMPSSPDLQNMSVVLFLQDKKSNKISAATQAAF</sequence>
<accession>A0A5J5IIU9</accession>
<dbReference type="Proteomes" id="UP000326903">
    <property type="component" value="Unassembled WGS sequence"/>
</dbReference>
<dbReference type="EMBL" id="VYQF01000001">
    <property type="protein sequence ID" value="KAA9040866.1"/>
    <property type="molecule type" value="Genomic_DNA"/>
</dbReference>
<evidence type="ECO:0000256" key="1">
    <source>
        <dbReference type="SAM" id="SignalP"/>
    </source>
</evidence>
<keyword evidence="1" id="KW-0732">Signal</keyword>
<dbReference type="AlphaFoldDB" id="A0A5J5IIU9"/>